<dbReference type="EMBL" id="LNYJ01000011">
    <property type="protein sequence ID" value="KTD16871.1"/>
    <property type="molecule type" value="Genomic_DNA"/>
</dbReference>
<comment type="caution">
    <text evidence="7">Lacks conserved residue(s) required for the propagation of feature annotation.</text>
</comment>
<keyword evidence="4 7" id="KW-0812">Transmembrane</keyword>
<feature type="transmembrane region" description="Helical" evidence="7">
    <location>
        <begin position="181"/>
        <end position="202"/>
    </location>
</feature>
<dbReference type="InterPro" id="IPR023679">
    <property type="entry name" value="UPF0761_bac"/>
</dbReference>
<keyword evidence="6 7" id="KW-0472">Membrane</keyword>
<evidence type="ECO:0000256" key="5">
    <source>
        <dbReference type="ARBA" id="ARBA00022989"/>
    </source>
</evidence>
<comment type="caution">
    <text evidence="8">The sequence shown here is derived from an EMBL/GenBank/DDBJ whole genome shotgun (WGS) entry which is preliminary data.</text>
</comment>
<feature type="transmembrane region" description="Helical" evidence="7">
    <location>
        <begin position="105"/>
        <end position="124"/>
    </location>
</feature>
<organism evidence="8 9">
    <name type="scientific">Legionella jordanis</name>
    <dbReference type="NCBI Taxonomy" id="456"/>
    <lineage>
        <taxon>Bacteria</taxon>
        <taxon>Pseudomonadati</taxon>
        <taxon>Pseudomonadota</taxon>
        <taxon>Gammaproteobacteria</taxon>
        <taxon>Legionellales</taxon>
        <taxon>Legionellaceae</taxon>
        <taxon>Legionella</taxon>
    </lineage>
</organism>
<evidence type="ECO:0000256" key="3">
    <source>
        <dbReference type="ARBA" id="ARBA00022519"/>
    </source>
</evidence>
<dbReference type="InterPro" id="IPR017039">
    <property type="entry name" value="Virul_fac_BrkB"/>
</dbReference>
<evidence type="ECO:0000256" key="4">
    <source>
        <dbReference type="ARBA" id="ARBA00022692"/>
    </source>
</evidence>
<dbReference type="HAMAP" id="MF_00672">
    <property type="entry name" value="UPF0761"/>
    <property type="match status" value="1"/>
</dbReference>
<evidence type="ECO:0000256" key="1">
    <source>
        <dbReference type="ARBA" id="ARBA00004651"/>
    </source>
</evidence>
<reference evidence="8 9" key="1">
    <citation type="submission" date="2015-11" db="EMBL/GenBank/DDBJ databases">
        <title>Genomic analysis of 38 Legionella species identifies large and diverse effector repertoires.</title>
        <authorList>
            <person name="Burstein D."/>
            <person name="Amaro F."/>
            <person name="Zusman T."/>
            <person name="Lifshitz Z."/>
            <person name="Cohen O."/>
            <person name="Gilbert J.A."/>
            <person name="Pupko T."/>
            <person name="Shuman H.A."/>
            <person name="Segal G."/>
        </authorList>
    </citation>
    <scope>NUCLEOTIDE SEQUENCE [LARGE SCALE GENOMIC DNA]</scope>
    <source>
        <strain evidence="8 9">BL-540</strain>
    </source>
</reference>
<proteinExistence type="inferred from homology"/>
<dbReference type="PATRIC" id="fig|456.5.peg.1254"/>
<evidence type="ECO:0000256" key="6">
    <source>
        <dbReference type="ARBA" id="ARBA00023136"/>
    </source>
</evidence>
<dbReference type="AlphaFoldDB" id="A0A0W0V9N0"/>
<protein>
    <recommendedName>
        <fullName evidence="7">UPF0761 membrane protein Ljor_1177</fullName>
    </recommendedName>
</protein>
<feature type="transmembrane region" description="Helical" evidence="7">
    <location>
        <begin position="42"/>
        <end position="68"/>
    </location>
</feature>
<dbReference type="RefSeq" id="WP_058470686.1">
    <property type="nucleotide sequence ID" value="NZ_CAAAIC010000012.1"/>
</dbReference>
<comment type="similarity">
    <text evidence="7">Belongs to the UPF0761 family.</text>
</comment>
<feature type="transmembrane region" description="Helical" evidence="7">
    <location>
        <begin position="242"/>
        <end position="275"/>
    </location>
</feature>
<name>A0A0W0V9N0_9GAMM</name>
<dbReference type="GO" id="GO:0005886">
    <property type="term" value="C:plasma membrane"/>
    <property type="evidence" value="ECO:0007669"/>
    <property type="project" value="UniProtKB-SubCell"/>
</dbReference>
<dbReference type="NCBIfam" id="TIGR00765">
    <property type="entry name" value="yihY_not_rbn"/>
    <property type="match status" value="1"/>
</dbReference>
<dbReference type="STRING" id="456.Ljor_1177"/>
<dbReference type="Pfam" id="PF03631">
    <property type="entry name" value="Virul_fac_BrkB"/>
    <property type="match status" value="1"/>
</dbReference>
<evidence type="ECO:0000313" key="8">
    <source>
        <dbReference type="EMBL" id="KTD16871.1"/>
    </source>
</evidence>
<keyword evidence="3" id="KW-0997">Cell inner membrane</keyword>
<keyword evidence="5 7" id="KW-1133">Transmembrane helix</keyword>
<comment type="subcellular location">
    <subcellularLocation>
        <location evidence="1 7">Cell membrane</location>
        <topology evidence="1 7">Multi-pass membrane protein</topology>
    </subcellularLocation>
</comment>
<gene>
    <name evidence="8" type="primary">rbn_1</name>
    <name evidence="8" type="ORF">Ljor_1177</name>
</gene>
<dbReference type="OrthoDB" id="9808671at2"/>
<accession>A0A0W0V9N0</accession>
<evidence type="ECO:0000256" key="2">
    <source>
        <dbReference type="ARBA" id="ARBA00022475"/>
    </source>
</evidence>
<dbReference type="PANTHER" id="PTHR30213">
    <property type="entry name" value="INNER MEMBRANE PROTEIN YHJD"/>
    <property type="match status" value="1"/>
</dbReference>
<keyword evidence="2 7" id="KW-1003">Cell membrane</keyword>
<evidence type="ECO:0000313" key="9">
    <source>
        <dbReference type="Proteomes" id="UP000055035"/>
    </source>
</evidence>
<feature type="transmembrane region" description="Helical" evidence="7">
    <location>
        <begin position="145"/>
        <end position="169"/>
    </location>
</feature>
<dbReference type="PANTHER" id="PTHR30213:SF0">
    <property type="entry name" value="UPF0761 MEMBRANE PROTEIN YIHY"/>
    <property type="match status" value="1"/>
</dbReference>
<sequence>MKLAIPSDWKEKLIIKYHEANRFVWFVAEHFIKDDCTYRASALAFTSLLAVVPLMSVGLALLSAFPVFQNLAVPLQNFIFENFVPTTGKIIQDYLLQFSAQVSKLSIWGVVILMVTALLVMVTIEKAMNRIWKTHSSRKGVAAFLLYWAILSLAPIFLGLSLAASSYLLSIPFIKGHSAPLFFLNSIPFFLSLIGFTFLYVVVPNCPVKITHGLWGGLFAAVLFESAKQAFAYYLAQYNTYQLLYGAFATIPIFFVWVYWVWVITLLGAEISYAFSVHYKRRPGIPIEGFSHALLWLYQLWQAQQLGKGLSREALISASTQPFAVNVDDMINELIKIGLVHNTAQDELMLSRDLNQITLYWLSQQLPFRLPTHDELKREKTPHANHWRGVLDKTDLELQKTLDINLHQLFSQNFEAHPQANSAEH</sequence>
<dbReference type="Proteomes" id="UP000055035">
    <property type="component" value="Unassembled WGS sequence"/>
</dbReference>
<evidence type="ECO:0000256" key="7">
    <source>
        <dbReference type="HAMAP-Rule" id="MF_00672"/>
    </source>
</evidence>
<keyword evidence="9" id="KW-1185">Reference proteome</keyword>